<name>A0A6J4MN89_9BACT</name>
<sequence>ARLRRAAAAALGVQGRGVRRRGRCARTARRRRRQRHVLAAVVRDGRLDLRAGTPRGRHRDPDVAARRADRRQQREGQGPEGPSAAPPQDCSGSHRGDPVQAETQQPARPARPARGTPPARL</sequence>
<gene>
    <name evidence="2" type="ORF">AVDCRST_MAG68-5041</name>
</gene>
<dbReference type="EMBL" id="CADCTW010000217">
    <property type="protein sequence ID" value="CAA9364444.1"/>
    <property type="molecule type" value="Genomic_DNA"/>
</dbReference>
<organism evidence="2">
    <name type="scientific">uncultured Gemmatimonadota bacterium</name>
    <dbReference type="NCBI Taxonomy" id="203437"/>
    <lineage>
        <taxon>Bacteria</taxon>
        <taxon>Pseudomonadati</taxon>
        <taxon>Gemmatimonadota</taxon>
        <taxon>environmental samples</taxon>
    </lineage>
</organism>
<feature type="compositionally biased region" description="Low complexity" evidence="1">
    <location>
        <begin position="106"/>
        <end position="121"/>
    </location>
</feature>
<feature type="non-terminal residue" evidence="2">
    <location>
        <position position="1"/>
    </location>
</feature>
<feature type="compositionally biased region" description="Low complexity" evidence="1">
    <location>
        <begin position="1"/>
        <end position="13"/>
    </location>
</feature>
<reference evidence="2" key="1">
    <citation type="submission" date="2020-02" db="EMBL/GenBank/DDBJ databases">
        <authorList>
            <person name="Meier V. D."/>
        </authorList>
    </citation>
    <scope>NUCLEOTIDE SEQUENCE</scope>
    <source>
        <strain evidence="2">AVDCRST_MAG68</strain>
    </source>
</reference>
<feature type="compositionally biased region" description="Basic residues" evidence="1">
    <location>
        <begin position="17"/>
        <end position="36"/>
    </location>
</feature>
<proteinExistence type="predicted"/>
<feature type="non-terminal residue" evidence="2">
    <location>
        <position position="121"/>
    </location>
</feature>
<feature type="compositionally biased region" description="Basic and acidic residues" evidence="1">
    <location>
        <begin position="59"/>
        <end position="74"/>
    </location>
</feature>
<accession>A0A6J4MN89</accession>
<dbReference type="AlphaFoldDB" id="A0A6J4MN89"/>
<feature type="region of interest" description="Disordered" evidence="1">
    <location>
        <begin position="1"/>
        <end position="121"/>
    </location>
</feature>
<evidence type="ECO:0000313" key="2">
    <source>
        <dbReference type="EMBL" id="CAA9364444.1"/>
    </source>
</evidence>
<protein>
    <submittedName>
        <fullName evidence="2">Uncharacterized protein</fullName>
    </submittedName>
</protein>
<evidence type="ECO:0000256" key="1">
    <source>
        <dbReference type="SAM" id="MobiDB-lite"/>
    </source>
</evidence>